<dbReference type="InParanoid" id="E9GPQ7"/>
<feature type="transmembrane region" description="Helical" evidence="10">
    <location>
        <begin position="307"/>
        <end position="333"/>
    </location>
</feature>
<dbReference type="PhylomeDB" id="E9GPQ7"/>
<comment type="subcellular location">
    <subcellularLocation>
        <location evidence="1">Lysosome membrane</location>
        <topology evidence="1">Multi-pass membrane protein</topology>
    </subcellularLocation>
</comment>
<dbReference type="AlphaFoldDB" id="E9GPQ7"/>
<evidence type="ECO:0000256" key="2">
    <source>
        <dbReference type="ARBA" id="ARBA00009901"/>
    </source>
</evidence>
<evidence type="ECO:0000256" key="5">
    <source>
        <dbReference type="ARBA" id="ARBA00022692"/>
    </source>
</evidence>
<dbReference type="PANTHER" id="PTHR16130:SF2">
    <property type="entry name" value="LYSOSOMAL COBALAMIN TRANSPORT ESCORT PROTEIN LMBD1"/>
    <property type="match status" value="1"/>
</dbReference>
<feature type="transmembrane region" description="Helical" evidence="10">
    <location>
        <begin position="20"/>
        <end position="43"/>
    </location>
</feature>
<dbReference type="Proteomes" id="UP000000305">
    <property type="component" value="Unassembled WGS sequence"/>
</dbReference>
<dbReference type="Pfam" id="PF04791">
    <property type="entry name" value="LMBR1"/>
    <property type="match status" value="1"/>
</dbReference>
<dbReference type="OrthoDB" id="73273at2759"/>
<keyword evidence="5 10" id="KW-0812">Transmembrane</keyword>
<dbReference type="GO" id="GO:0072665">
    <property type="term" value="P:protein localization to vacuole"/>
    <property type="evidence" value="ECO:0000318"/>
    <property type="project" value="GO_Central"/>
</dbReference>
<feature type="transmembrane region" description="Helical" evidence="10">
    <location>
        <begin position="55"/>
        <end position="81"/>
    </location>
</feature>
<keyword evidence="9" id="KW-0170">Cobalt</keyword>
<feature type="transmembrane region" description="Helical" evidence="10">
    <location>
        <begin position="200"/>
        <end position="226"/>
    </location>
</feature>
<comment type="similarity">
    <text evidence="2">Belongs to the LIMR family. LMBRD1 subfamily.</text>
</comment>
<dbReference type="OMA" id="FWAQFVF"/>
<dbReference type="KEGG" id="dpx:DAPPUDRAFT_105179"/>
<keyword evidence="12" id="KW-1185">Reference proteome</keyword>
<proteinExistence type="inferred from homology"/>
<evidence type="ECO:0000256" key="4">
    <source>
        <dbReference type="ARBA" id="ARBA00022628"/>
    </source>
</evidence>
<keyword evidence="3" id="KW-0813">Transport</keyword>
<keyword evidence="4" id="KW-0846">Cobalamin</keyword>
<dbReference type="HOGENOM" id="CLU_028341_1_0_1"/>
<gene>
    <name evidence="11" type="ORF">DAPPUDRAFT_105179</name>
</gene>
<name>E9GPQ7_DAPPU</name>
<keyword evidence="8" id="KW-0458">Lysosome</keyword>
<keyword evidence="7 10" id="KW-0472">Membrane</keyword>
<accession>E9GPQ7</accession>
<dbReference type="GO" id="GO:0031419">
    <property type="term" value="F:cobalamin binding"/>
    <property type="evidence" value="ECO:0007669"/>
    <property type="project" value="UniProtKB-KW"/>
</dbReference>
<dbReference type="eggNOG" id="ENOG502QQ2T">
    <property type="taxonomic scope" value="Eukaryota"/>
</dbReference>
<organism evidence="11 12">
    <name type="scientific">Daphnia pulex</name>
    <name type="common">Water flea</name>
    <dbReference type="NCBI Taxonomy" id="6669"/>
    <lineage>
        <taxon>Eukaryota</taxon>
        <taxon>Metazoa</taxon>
        <taxon>Ecdysozoa</taxon>
        <taxon>Arthropoda</taxon>
        <taxon>Crustacea</taxon>
        <taxon>Branchiopoda</taxon>
        <taxon>Diplostraca</taxon>
        <taxon>Cladocera</taxon>
        <taxon>Anomopoda</taxon>
        <taxon>Daphniidae</taxon>
        <taxon>Daphnia</taxon>
    </lineage>
</organism>
<dbReference type="InterPro" id="IPR006876">
    <property type="entry name" value="LMBR1-like_membr_prot"/>
</dbReference>
<dbReference type="EMBL" id="GL732557">
    <property type="protein sequence ID" value="EFX78429.1"/>
    <property type="molecule type" value="Genomic_DNA"/>
</dbReference>
<evidence type="ECO:0000256" key="3">
    <source>
        <dbReference type="ARBA" id="ARBA00022448"/>
    </source>
</evidence>
<evidence type="ECO:0000256" key="9">
    <source>
        <dbReference type="ARBA" id="ARBA00023285"/>
    </source>
</evidence>
<dbReference type="STRING" id="6669.E9GPQ7"/>
<feature type="transmembrane region" description="Helical" evidence="10">
    <location>
        <begin position="101"/>
        <end position="128"/>
    </location>
</feature>
<dbReference type="GO" id="GO:0005765">
    <property type="term" value="C:lysosomal membrane"/>
    <property type="evidence" value="ECO:0007669"/>
    <property type="project" value="UniProtKB-SubCell"/>
</dbReference>
<keyword evidence="6 10" id="KW-1133">Transmembrane helix</keyword>
<feature type="transmembrane region" description="Helical" evidence="10">
    <location>
        <begin position="264"/>
        <end position="287"/>
    </location>
</feature>
<evidence type="ECO:0000256" key="7">
    <source>
        <dbReference type="ARBA" id="ARBA00023136"/>
    </source>
</evidence>
<dbReference type="InterPro" id="IPR050854">
    <property type="entry name" value="LMBD1_LysCbl_Transport"/>
</dbReference>
<protein>
    <recommendedName>
        <fullName evidence="13">Lysosomal cobalamin transporter</fullName>
    </recommendedName>
</protein>
<evidence type="ECO:0008006" key="13">
    <source>
        <dbReference type="Google" id="ProtNLM"/>
    </source>
</evidence>
<evidence type="ECO:0000256" key="8">
    <source>
        <dbReference type="ARBA" id="ARBA00023228"/>
    </source>
</evidence>
<dbReference type="PANTHER" id="PTHR16130">
    <property type="entry name" value="LYSOSOMAL COBALAMIN TRANSPORTER-RELATED"/>
    <property type="match status" value="1"/>
</dbReference>
<evidence type="ECO:0000313" key="11">
    <source>
        <dbReference type="EMBL" id="EFX78429.1"/>
    </source>
</evidence>
<evidence type="ECO:0000256" key="6">
    <source>
        <dbReference type="ARBA" id="ARBA00022989"/>
    </source>
</evidence>
<reference evidence="11 12" key="1">
    <citation type="journal article" date="2011" name="Science">
        <title>The ecoresponsive genome of Daphnia pulex.</title>
        <authorList>
            <person name="Colbourne J.K."/>
            <person name="Pfrender M.E."/>
            <person name="Gilbert D."/>
            <person name="Thomas W.K."/>
            <person name="Tucker A."/>
            <person name="Oakley T.H."/>
            <person name="Tokishita S."/>
            <person name="Aerts A."/>
            <person name="Arnold G.J."/>
            <person name="Basu M.K."/>
            <person name="Bauer D.J."/>
            <person name="Caceres C.E."/>
            <person name="Carmel L."/>
            <person name="Casola C."/>
            <person name="Choi J.H."/>
            <person name="Detter J.C."/>
            <person name="Dong Q."/>
            <person name="Dusheyko S."/>
            <person name="Eads B.D."/>
            <person name="Frohlich T."/>
            <person name="Geiler-Samerotte K.A."/>
            <person name="Gerlach D."/>
            <person name="Hatcher P."/>
            <person name="Jogdeo S."/>
            <person name="Krijgsveld J."/>
            <person name="Kriventseva E.V."/>
            <person name="Kultz D."/>
            <person name="Laforsch C."/>
            <person name="Lindquist E."/>
            <person name="Lopez J."/>
            <person name="Manak J.R."/>
            <person name="Muller J."/>
            <person name="Pangilinan J."/>
            <person name="Patwardhan R.P."/>
            <person name="Pitluck S."/>
            <person name="Pritham E.J."/>
            <person name="Rechtsteiner A."/>
            <person name="Rho M."/>
            <person name="Rogozin I.B."/>
            <person name="Sakarya O."/>
            <person name="Salamov A."/>
            <person name="Schaack S."/>
            <person name="Shapiro H."/>
            <person name="Shiga Y."/>
            <person name="Skalitzky C."/>
            <person name="Smith Z."/>
            <person name="Souvorov A."/>
            <person name="Sung W."/>
            <person name="Tang Z."/>
            <person name="Tsuchiya D."/>
            <person name="Tu H."/>
            <person name="Vos H."/>
            <person name="Wang M."/>
            <person name="Wolf Y.I."/>
            <person name="Yamagata H."/>
            <person name="Yamada T."/>
            <person name="Ye Y."/>
            <person name="Shaw J.R."/>
            <person name="Andrews J."/>
            <person name="Crease T.J."/>
            <person name="Tang H."/>
            <person name="Lucas S.M."/>
            <person name="Robertson H.M."/>
            <person name="Bork P."/>
            <person name="Koonin E.V."/>
            <person name="Zdobnov E.M."/>
            <person name="Grigoriev I.V."/>
            <person name="Lynch M."/>
            <person name="Boore J.L."/>
        </authorList>
    </citation>
    <scope>NUCLEOTIDE SEQUENCE [LARGE SCALE GENOMIC DNA]</scope>
</reference>
<evidence type="ECO:0000256" key="10">
    <source>
        <dbReference type="SAM" id="Phobius"/>
    </source>
</evidence>
<dbReference type="GO" id="GO:0005774">
    <property type="term" value="C:vacuolar membrane"/>
    <property type="evidence" value="ECO:0000318"/>
    <property type="project" value="GO_Central"/>
</dbReference>
<sequence length="504" mass="56651">MVTMFRDESSTFVPQNIGILLTLLFFTYVLLSALFFTFLVRYLTGNVVSDRVPTVVSIVALTVASLPIGLVPIDVFIVGYMKNSSGQFQPWAIDSRDRHDFSTTLLCAYYASYIATLFTTFVIIPLAYFFHKTETASSGRSRQNILPALCYTGLCIMILIILLSIGGVVPTREFPTPNSTLEEQFHIMLDDLKTSELEDMFSFALSAIRIVGLALITTYVGIGMVLGPINHIRGYPDPRTELAGVRNRRTGIQIEISSIQQNRIVISALTCILRAMFSWGEHVGYLMPNVKVLNPLDRLSLFIQRVFPLDFILLIFLVTFLILAATSGFQKVGLGIPWIKTYKIKPWKTKSRSLLVFTANLILILLSVDILLLNLLPQYTTFSSQRYIACAENKTLQYPLLPTPLPDSAKEEKVHSLSHSSPKDDCDESLVLPCDWTAPEGQCVMTRISVLWARVCYKTWYFGAMFYCITWIFLVVVVLEGCIATFRPSRRSNSAMILPDLESS</sequence>
<feature type="transmembrane region" description="Helical" evidence="10">
    <location>
        <begin position="148"/>
        <end position="169"/>
    </location>
</feature>
<evidence type="ECO:0000313" key="12">
    <source>
        <dbReference type="Proteomes" id="UP000000305"/>
    </source>
</evidence>
<feature type="transmembrane region" description="Helical" evidence="10">
    <location>
        <begin position="354"/>
        <end position="376"/>
    </location>
</feature>
<feature type="transmembrane region" description="Helical" evidence="10">
    <location>
        <begin position="460"/>
        <end position="486"/>
    </location>
</feature>
<evidence type="ECO:0000256" key="1">
    <source>
        <dbReference type="ARBA" id="ARBA00004155"/>
    </source>
</evidence>